<dbReference type="AlphaFoldDB" id="A0AAJ6ANJ8"/>
<organism evidence="1 2">
    <name type="scientific">Auritidibacter ignavus</name>
    <dbReference type="NCBI Taxonomy" id="678932"/>
    <lineage>
        <taxon>Bacteria</taxon>
        <taxon>Bacillati</taxon>
        <taxon>Actinomycetota</taxon>
        <taxon>Actinomycetes</taxon>
        <taxon>Micrococcales</taxon>
        <taxon>Micrococcaceae</taxon>
        <taxon>Auritidibacter</taxon>
    </lineage>
</organism>
<dbReference type="EMBL" id="CP122566">
    <property type="protein sequence ID" value="WGH93024.1"/>
    <property type="molecule type" value="Genomic_DNA"/>
</dbReference>
<evidence type="ECO:0000313" key="1">
    <source>
        <dbReference type="EMBL" id="WGH93024.1"/>
    </source>
</evidence>
<gene>
    <name evidence="1" type="ORF">QDX21_12150</name>
</gene>
<reference evidence="1 2" key="1">
    <citation type="submission" date="2023-03" db="EMBL/GenBank/DDBJ databases">
        <title>Complete genome sequences of several Auritidibacter ignavus strains isolated from ear infections.</title>
        <authorList>
            <person name="Baehr T."/>
            <person name="Baumhoegger A.M."/>
        </authorList>
    </citation>
    <scope>NUCLEOTIDE SEQUENCE [LARGE SCALE GENOMIC DNA]</scope>
    <source>
        <strain evidence="1 2">BABAE-6</strain>
    </source>
</reference>
<name>A0AAJ6ANJ8_9MICC</name>
<evidence type="ECO:0000313" key="2">
    <source>
        <dbReference type="Proteomes" id="UP001224674"/>
    </source>
</evidence>
<dbReference type="Proteomes" id="UP001224674">
    <property type="component" value="Chromosome"/>
</dbReference>
<sequence length="352" mass="38783">MRALPKRPHHQRAIATATIDRPSRLSVEQQQTYRYLLGLLASLGIEILSGDTATAPQPSSARQMQPRQLQIRLNSGHHRRVSIGPFSWRLPDDTEALLEHLHHDPADPGHPPGARAKHPDQVVLVRTTTAPATPWAGWNLARVTRYGAPTLLVDADPQAACSRALVPRLHHPSRRGWVCWATVQDGLAVGERCFTGLSSRHRDTPLAFLGFEVPDDTDSVVGAMPDQHDVVQVLEATARMGITTVTDVGFDANRATELQSRGATLVTLATTGVSPAGLNPDIVVRFPGPAGVVPRMRHRVLRLLTTSLPSTDPPAIFLPLSWGCRPRNLDITPQRSDRRLYTTLFGHRRWPR</sequence>
<accession>A0AAJ6ANJ8</accession>
<dbReference type="RefSeq" id="WP_110110226.1">
    <property type="nucleotide sequence ID" value="NZ_CP122561.1"/>
</dbReference>
<keyword evidence="2" id="KW-1185">Reference proteome</keyword>
<protein>
    <submittedName>
        <fullName evidence="1">Uncharacterized protein</fullName>
    </submittedName>
</protein>
<proteinExistence type="predicted"/>